<organism evidence="9 10">
    <name type="scientific">Candidatus Intestinimonas merdavium</name>
    <dbReference type="NCBI Taxonomy" id="2838622"/>
    <lineage>
        <taxon>Bacteria</taxon>
        <taxon>Bacillati</taxon>
        <taxon>Bacillota</taxon>
        <taxon>Clostridia</taxon>
        <taxon>Eubacteriales</taxon>
        <taxon>Intestinimonas</taxon>
    </lineage>
</organism>
<keyword evidence="4 7" id="KW-0808">Transferase</keyword>
<feature type="region of interest" description="Disordered" evidence="8">
    <location>
        <begin position="216"/>
        <end position="252"/>
    </location>
</feature>
<dbReference type="InterPro" id="IPR029063">
    <property type="entry name" value="SAM-dependent_MTases_sf"/>
</dbReference>
<protein>
    <recommendedName>
        <fullName evidence="7">tRNA (guanine-N(7)-)-methyltransferase</fullName>
        <ecNumber evidence="7">2.1.1.33</ecNumber>
    </recommendedName>
    <alternativeName>
        <fullName evidence="7">tRNA (guanine(46)-N(7))-methyltransferase</fullName>
    </alternativeName>
    <alternativeName>
        <fullName evidence="7">tRNA(m7G46)-methyltransferase</fullName>
    </alternativeName>
</protein>
<reference evidence="9" key="2">
    <citation type="submission" date="2021-04" db="EMBL/GenBank/DDBJ databases">
        <authorList>
            <person name="Gilroy R."/>
        </authorList>
    </citation>
    <scope>NUCLEOTIDE SEQUENCE</scope>
    <source>
        <strain evidence="9">CHK33-7979</strain>
    </source>
</reference>
<dbReference type="Pfam" id="PF02390">
    <property type="entry name" value="Methyltransf_4"/>
    <property type="match status" value="1"/>
</dbReference>
<feature type="binding site" evidence="7">
    <location>
        <position position="44"/>
    </location>
    <ligand>
        <name>S-adenosyl-L-methionine</name>
        <dbReference type="ChEBI" id="CHEBI:59789"/>
    </ligand>
</feature>
<name>A0A9D1Z447_9FIRM</name>
<feature type="binding site" evidence="7">
    <location>
        <position position="154"/>
    </location>
    <ligand>
        <name>substrate</name>
    </ligand>
</feature>
<comment type="caution">
    <text evidence="7">Lacks conserved residue(s) required for the propagation of feature annotation.</text>
</comment>
<keyword evidence="6 7" id="KW-0819">tRNA processing</keyword>
<keyword evidence="5 7" id="KW-0949">S-adenosyl-L-methionine</keyword>
<dbReference type="PANTHER" id="PTHR23417">
    <property type="entry name" value="3-DEOXY-D-MANNO-OCTULOSONIC-ACID TRANSFERASE/TRNA GUANINE-N 7 - -METHYLTRANSFERASE"/>
    <property type="match status" value="1"/>
</dbReference>
<sequence>MRMRKKPNLIPRMERCGAYQIKDPAAWRGKWRSLLGGERALYLELGCGKGRFTCETAAAAPEALFVAVERVPDAMVIAMERAKAMGLENVRFLDADVADLRDYFAPDEVERIYINFCDPWPTNRHAKRRLTHPDFLERYRRVLRDGGEIHFKTDNRNLFEWSLFQFPKADFALEEVTRNLHAGGICGVMTDYEEKFHRQGVPINRCVGVKLHRDREPDLAPPLPGGTKGGWDASDLVQEPRRVPSSADDGRK</sequence>
<dbReference type="Gene3D" id="3.40.50.150">
    <property type="entry name" value="Vaccinia Virus protein VP39"/>
    <property type="match status" value="1"/>
</dbReference>
<evidence type="ECO:0000256" key="6">
    <source>
        <dbReference type="ARBA" id="ARBA00022694"/>
    </source>
</evidence>
<evidence type="ECO:0000256" key="3">
    <source>
        <dbReference type="ARBA" id="ARBA00022603"/>
    </source>
</evidence>
<comment type="pathway">
    <text evidence="7">tRNA modification; N(7)-methylguanine-tRNA biosynthesis.</text>
</comment>
<gene>
    <name evidence="7 9" type="primary">trmB</name>
    <name evidence="9" type="ORF">H9826_04890</name>
</gene>
<feature type="compositionally biased region" description="Basic and acidic residues" evidence="8">
    <location>
        <begin position="238"/>
        <end position="252"/>
    </location>
</feature>
<evidence type="ECO:0000256" key="1">
    <source>
        <dbReference type="ARBA" id="ARBA00000142"/>
    </source>
</evidence>
<dbReference type="PANTHER" id="PTHR23417:SF14">
    <property type="entry name" value="PENTACOTRIPEPTIDE-REPEAT REGION OF PRORP DOMAIN-CONTAINING PROTEIN"/>
    <property type="match status" value="1"/>
</dbReference>
<dbReference type="GO" id="GO:0043527">
    <property type="term" value="C:tRNA methyltransferase complex"/>
    <property type="evidence" value="ECO:0007669"/>
    <property type="project" value="TreeGrafter"/>
</dbReference>
<comment type="catalytic activity">
    <reaction evidence="1 7">
        <text>guanosine(46) in tRNA + S-adenosyl-L-methionine = N(7)-methylguanosine(46) in tRNA + S-adenosyl-L-homocysteine</text>
        <dbReference type="Rhea" id="RHEA:42708"/>
        <dbReference type="Rhea" id="RHEA-COMP:10188"/>
        <dbReference type="Rhea" id="RHEA-COMP:10189"/>
        <dbReference type="ChEBI" id="CHEBI:57856"/>
        <dbReference type="ChEBI" id="CHEBI:59789"/>
        <dbReference type="ChEBI" id="CHEBI:74269"/>
        <dbReference type="ChEBI" id="CHEBI:74480"/>
        <dbReference type="EC" id="2.1.1.33"/>
    </reaction>
</comment>
<dbReference type="EC" id="2.1.1.33" evidence="7"/>
<evidence type="ECO:0000256" key="4">
    <source>
        <dbReference type="ARBA" id="ARBA00022679"/>
    </source>
</evidence>
<feature type="binding site" evidence="7">
    <location>
        <position position="96"/>
    </location>
    <ligand>
        <name>S-adenosyl-L-methionine</name>
        <dbReference type="ChEBI" id="CHEBI:59789"/>
    </ligand>
</feature>
<keyword evidence="3 7" id="KW-0489">Methyltransferase</keyword>
<evidence type="ECO:0000256" key="7">
    <source>
        <dbReference type="HAMAP-Rule" id="MF_01057"/>
    </source>
</evidence>
<dbReference type="SUPFAM" id="SSF53335">
    <property type="entry name" value="S-adenosyl-L-methionine-dependent methyltransferases"/>
    <property type="match status" value="1"/>
</dbReference>
<dbReference type="NCBIfam" id="TIGR00091">
    <property type="entry name" value="tRNA (guanosine(46)-N7)-methyltransferase TrmB"/>
    <property type="match status" value="1"/>
</dbReference>
<comment type="similarity">
    <text evidence="7">Belongs to the class I-like SAM-binding methyltransferase superfamily. TrmB family.</text>
</comment>
<dbReference type="PROSITE" id="PS51625">
    <property type="entry name" value="SAM_MT_TRMB"/>
    <property type="match status" value="1"/>
</dbReference>
<evidence type="ECO:0000313" key="9">
    <source>
        <dbReference type="EMBL" id="HIY73295.1"/>
    </source>
</evidence>
<dbReference type="InterPro" id="IPR003358">
    <property type="entry name" value="tRNA_(Gua-N-7)_MeTrfase_Trmb"/>
</dbReference>
<feature type="binding site" evidence="7">
    <location>
        <position position="118"/>
    </location>
    <ligand>
        <name>S-adenosyl-L-methionine</name>
        <dbReference type="ChEBI" id="CHEBI:59789"/>
    </ligand>
</feature>
<dbReference type="AlphaFoldDB" id="A0A9D1Z447"/>
<accession>A0A9D1Z447</accession>
<dbReference type="Proteomes" id="UP000886824">
    <property type="component" value="Unassembled WGS sequence"/>
</dbReference>
<dbReference type="NCBIfam" id="NF001080">
    <property type="entry name" value="PRK00121.2-2"/>
    <property type="match status" value="1"/>
</dbReference>
<evidence type="ECO:0000256" key="8">
    <source>
        <dbReference type="SAM" id="MobiDB-lite"/>
    </source>
</evidence>
<reference evidence="9" key="1">
    <citation type="journal article" date="2021" name="PeerJ">
        <title>Extensive microbial diversity within the chicken gut microbiome revealed by metagenomics and culture.</title>
        <authorList>
            <person name="Gilroy R."/>
            <person name="Ravi A."/>
            <person name="Getino M."/>
            <person name="Pursley I."/>
            <person name="Horton D.L."/>
            <person name="Alikhan N.F."/>
            <person name="Baker D."/>
            <person name="Gharbi K."/>
            <person name="Hall N."/>
            <person name="Watson M."/>
            <person name="Adriaenssens E.M."/>
            <person name="Foster-Nyarko E."/>
            <person name="Jarju S."/>
            <person name="Secka A."/>
            <person name="Antonio M."/>
            <person name="Oren A."/>
            <person name="Chaudhuri R.R."/>
            <person name="La Ragione R."/>
            <person name="Hildebrand F."/>
            <person name="Pallen M.J."/>
        </authorList>
    </citation>
    <scope>NUCLEOTIDE SEQUENCE</scope>
    <source>
        <strain evidence="9">CHK33-7979</strain>
    </source>
</reference>
<feature type="binding site" evidence="7">
    <location>
        <position position="69"/>
    </location>
    <ligand>
        <name>S-adenosyl-L-methionine</name>
        <dbReference type="ChEBI" id="CHEBI:59789"/>
    </ligand>
</feature>
<evidence type="ECO:0000256" key="2">
    <source>
        <dbReference type="ARBA" id="ARBA00003015"/>
    </source>
</evidence>
<comment type="caution">
    <text evidence="9">The sequence shown here is derived from an EMBL/GenBank/DDBJ whole genome shotgun (WGS) entry which is preliminary data.</text>
</comment>
<evidence type="ECO:0000313" key="10">
    <source>
        <dbReference type="Proteomes" id="UP000886824"/>
    </source>
</evidence>
<dbReference type="CDD" id="cd02440">
    <property type="entry name" value="AdoMet_MTases"/>
    <property type="match status" value="1"/>
</dbReference>
<dbReference type="HAMAP" id="MF_01057">
    <property type="entry name" value="tRNA_methyltr_TrmB"/>
    <property type="match status" value="1"/>
</dbReference>
<feature type="binding site" evidence="7">
    <location>
        <begin position="190"/>
        <end position="193"/>
    </location>
    <ligand>
        <name>substrate</name>
    </ligand>
</feature>
<evidence type="ECO:0000256" key="5">
    <source>
        <dbReference type="ARBA" id="ARBA00022691"/>
    </source>
</evidence>
<proteinExistence type="inferred from homology"/>
<dbReference type="EMBL" id="DXCX01000051">
    <property type="protein sequence ID" value="HIY73295.1"/>
    <property type="molecule type" value="Genomic_DNA"/>
</dbReference>
<dbReference type="GO" id="GO:0008176">
    <property type="term" value="F:tRNA (guanine(46)-N7)-methyltransferase activity"/>
    <property type="evidence" value="ECO:0007669"/>
    <property type="project" value="UniProtKB-UniRule"/>
</dbReference>
<comment type="function">
    <text evidence="2 7">Catalyzes the formation of N(7)-methylguanine at position 46 (m7G46) in tRNA.</text>
</comment>
<dbReference type="InterPro" id="IPR055361">
    <property type="entry name" value="tRNA_methyltr_TrmB_bact"/>
</dbReference>